<dbReference type="KEGG" id="nve:5516173"/>
<organism evidence="2 3">
    <name type="scientific">Nematostella vectensis</name>
    <name type="common">Starlet sea anemone</name>
    <dbReference type="NCBI Taxonomy" id="45351"/>
    <lineage>
        <taxon>Eukaryota</taxon>
        <taxon>Metazoa</taxon>
        <taxon>Cnidaria</taxon>
        <taxon>Anthozoa</taxon>
        <taxon>Hexacorallia</taxon>
        <taxon>Actiniaria</taxon>
        <taxon>Edwardsiidae</taxon>
        <taxon>Nematostella</taxon>
    </lineage>
</organism>
<dbReference type="OrthoDB" id="5972520at2759"/>
<evidence type="ECO:0000256" key="1">
    <source>
        <dbReference type="SAM" id="MobiDB-lite"/>
    </source>
</evidence>
<feature type="compositionally biased region" description="Polar residues" evidence="1">
    <location>
        <begin position="91"/>
        <end position="102"/>
    </location>
</feature>
<feature type="compositionally biased region" description="Polar residues" evidence="1">
    <location>
        <begin position="272"/>
        <end position="285"/>
    </location>
</feature>
<keyword evidence="3" id="KW-1185">Reference proteome</keyword>
<sequence length="568" mass="62424">MAENAPQKRLTRVEKARLEALAAFGNHDFDSMTVKKTDFHTKLKATMPKDSGSGNRRPLTRLQQARIEANKAFKGVKFGDKPIHATKRPSSKSQESTQSVTQPKVRRLDRAQKEVIQSFEGVSLGSLGKKLSRLENEQLERRQALHAEGRKPPVNRAKERRSSTAHQKRRSRRSSIAMSKQKRMTRAQRARMEALQSFGGKGLDQIAKVDKSIENSDCHGAEETTIGVQEESVRVVNSTVIGQASEGNTDKPFINISSISPIKESERILSREVSNNDSSLRQTQGHETDTEDDGFAQAPGHIGAQQETAITHARPIHRTDDSNAAIQEFDHPNTGPTTEPFKSQEICSDTNNQDDLQSRQCQDCQDAKRLTRVQKAKLEALASFAGKPLHDICKSSSRIVAKYLKPKKDQATNTQTTELCSTEAQTDRMMSKEANTGEMPLSKGPVTLTVNPADKNKGVGTQITPATLLAKRNAEFTVDSSLPDDSEEVGAIRISPATSFADGDLDVTVDMTASTKHRGAKANGNAAKVYSLLGQNSFHDHITLLETSRRVVETAMQLETPEGSPVVK</sequence>
<accession>A7RW75</accession>
<feature type="compositionally biased region" description="Polar residues" evidence="1">
    <location>
        <begin position="334"/>
        <end position="358"/>
    </location>
</feature>
<feature type="compositionally biased region" description="Basic and acidic residues" evidence="1">
    <location>
        <begin position="143"/>
        <end position="162"/>
    </location>
</feature>
<name>A7RW75_NEMVE</name>
<feature type="region of interest" description="Disordered" evidence="1">
    <location>
        <begin position="143"/>
        <end position="191"/>
    </location>
</feature>
<gene>
    <name evidence="2" type="ORF">NEMVEDRAFT_v1g241121</name>
</gene>
<dbReference type="InParanoid" id="A7RW75"/>
<dbReference type="EMBL" id="DS469546">
    <property type="protein sequence ID" value="EDO44261.1"/>
    <property type="molecule type" value="Genomic_DNA"/>
</dbReference>
<protein>
    <submittedName>
        <fullName evidence="2">Uncharacterized protein</fullName>
    </submittedName>
</protein>
<dbReference type="AlphaFoldDB" id="A7RW75"/>
<reference evidence="2 3" key="1">
    <citation type="journal article" date="2007" name="Science">
        <title>Sea anemone genome reveals ancestral eumetazoan gene repertoire and genomic organization.</title>
        <authorList>
            <person name="Putnam N.H."/>
            <person name="Srivastava M."/>
            <person name="Hellsten U."/>
            <person name="Dirks B."/>
            <person name="Chapman J."/>
            <person name="Salamov A."/>
            <person name="Terry A."/>
            <person name="Shapiro H."/>
            <person name="Lindquist E."/>
            <person name="Kapitonov V.V."/>
            <person name="Jurka J."/>
            <person name="Genikhovich G."/>
            <person name="Grigoriev I.V."/>
            <person name="Lucas S.M."/>
            <person name="Steele R.E."/>
            <person name="Finnerty J.R."/>
            <person name="Technau U."/>
            <person name="Martindale M.Q."/>
            <person name="Rokhsar D.S."/>
        </authorList>
    </citation>
    <scope>NUCLEOTIDE SEQUENCE [LARGE SCALE GENOMIC DNA]</scope>
    <source>
        <strain evidence="3">CH2 X CH6</strain>
    </source>
</reference>
<dbReference type="Proteomes" id="UP000001593">
    <property type="component" value="Unassembled WGS sequence"/>
</dbReference>
<dbReference type="HOGENOM" id="CLU_480047_0_0_1"/>
<feature type="region of interest" description="Disordered" evidence="1">
    <location>
        <begin position="326"/>
        <end position="358"/>
    </location>
</feature>
<dbReference type="eggNOG" id="ENOG502SWW3">
    <property type="taxonomic scope" value="Eukaryota"/>
</dbReference>
<proteinExistence type="predicted"/>
<feature type="region of interest" description="Disordered" evidence="1">
    <location>
        <begin position="267"/>
        <end position="299"/>
    </location>
</feature>
<evidence type="ECO:0000313" key="3">
    <source>
        <dbReference type="Proteomes" id="UP000001593"/>
    </source>
</evidence>
<feature type="region of interest" description="Disordered" evidence="1">
    <location>
        <begin position="70"/>
        <end position="112"/>
    </location>
</feature>
<dbReference type="OMA" id="ETHHESD"/>
<feature type="compositionally biased region" description="Basic residues" evidence="1">
    <location>
        <begin position="180"/>
        <end position="189"/>
    </location>
</feature>
<evidence type="ECO:0000313" key="2">
    <source>
        <dbReference type="EMBL" id="EDO44261.1"/>
    </source>
</evidence>